<dbReference type="eggNOG" id="KOG3282">
    <property type="taxonomic scope" value="Eukaryota"/>
</dbReference>
<feature type="compositionally biased region" description="Basic residues" evidence="9">
    <location>
        <begin position="522"/>
        <end position="533"/>
    </location>
</feature>
<dbReference type="STRING" id="441959.B8LWS1"/>
<keyword evidence="10" id="KW-0472">Membrane</keyword>
<comment type="similarity">
    <text evidence="2">Belongs to the SNU66/SART1 family.</text>
</comment>
<feature type="coiled-coil region" evidence="8">
    <location>
        <begin position="293"/>
        <end position="325"/>
    </location>
</feature>
<keyword evidence="10" id="KW-0812">Transmembrane</keyword>
<feature type="compositionally biased region" description="Basic and acidic residues" evidence="9">
    <location>
        <begin position="693"/>
        <end position="704"/>
    </location>
</feature>
<evidence type="ECO:0000313" key="12">
    <source>
        <dbReference type="Proteomes" id="UP000001745"/>
    </source>
</evidence>
<evidence type="ECO:0000256" key="8">
    <source>
        <dbReference type="SAM" id="Coils"/>
    </source>
</evidence>
<feature type="compositionally biased region" description="Acidic residues" evidence="9">
    <location>
        <begin position="58"/>
        <end position="78"/>
    </location>
</feature>
<proteinExistence type="inferred from homology"/>
<dbReference type="OMA" id="KRRDYTG"/>
<feature type="region of interest" description="Disordered" evidence="9">
    <location>
        <begin position="256"/>
        <end position="292"/>
    </location>
</feature>
<comment type="similarity">
    <text evidence="6">Belongs to the PTH2 family.</text>
</comment>
<sequence>MAAPVTSDNMPTTASYVFATAIIAGVLGYFAGQGASLGLFSSSPATRQQSISKGATKEEDEIEEDSEEDDSEEEDEAELATFEGNQDEVKLVLVVRTDLGMGKGKIAAQCSHATLACYKYYFSKAPNSPILKRWERGGQAKVALQVKSEEEMLLLQAQAMSLGLCARVIQDAGRTQIASGSRTVLGVLGPKTVVDQVTACIVEVLIALVLFWLGTDKLQGSPPKELIKCFILYKMADALSIEQNNKIRVALGLKPLPVPGAEPPSGPVFKESKDSAEEEEPGSTLESREAQGYQNWQKLQDEAEARRKRQEKNAAIKRARELAQRDAKLEGKGLGDMGVELDTKAWLSQHKKLSKKIEKERARKLAEELAERERVAEYTAADLAGIKVAHEMGAFDDAADGQILTLKDATIDENEEEGDELENLELVDQEKLKEKLELKKKRTAYDPVKEDGTSSILAQYDEEIDGKKRKHFTLDAKGSTAEEREAKRQHVSDILNKQVVNLDIVPEAPVSDYMDISEVKIRKPKKKKAKATRQKALDEDDIFPIPDATGTSNGDSMQVDSGETVTNNAIDAPKKKSYDTSFVDDEDLQASLAIQRRAAFKKRKHLRPEELARQLREESSQTPMEVDNGDGAEEEPGLVIDETSEFVSNLQRPEIPERPERRAASPDEEKDEHKEESPESGVADVHMEGAVQVKEEHENQEAENPKISVTGLDEESTLDEGLGSTLAMLRQRGLVQQSDAADLNALHRDRQKFLQEKYKREAEAEKRARAQRERDRATGKLDRMSAREREEYARWENKQRDQQESRQMADIFNREYKPDVQLKYVDEHGRLLNQKEAFKHLSHQFHGKGSGKMKTEKHLKKIEEEKKREAMSALESSQHTGMNSAMGATAKKNRQAGVRLA</sequence>
<dbReference type="Pfam" id="PF03343">
    <property type="entry name" value="SART-1"/>
    <property type="match status" value="1"/>
</dbReference>
<comment type="subcellular location">
    <subcellularLocation>
        <location evidence="1">Nucleus</location>
    </subcellularLocation>
</comment>
<evidence type="ECO:0000256" key="9">
    <source>
        <dbReference type="SAM" id="MobiDB-lite"/>
    </source>
</evidence>
<dbReference type="PANTHER" id="PTHR14152">
    <property type="entry name" value="SQUAMOUS CELL CARCINOMA ANTIGEN RECOGNISED BY CYTOTOXIC T LYMPHOCYTES"/>
    <property type="match status" value="1"/>
</dbReference>
<dbReference type="NCBIfam" id="TIGR00283">
    <property type="entry name" value="arch_pth2"/>
    <property type="match status" value="1"/>
</dbReference>
<dbReference type="RefSeq" id="XP_002341855.1">
    <property type="nucleotide sequence ID" value="XM_002341814.1"/>
</dbReference>
<dbReference type="Pfam" id="PF01981">
    <property type="entry name" value="PTH2"/>
    <property type="match status" value="1"/>
</dbReference>
<feature type="region of interest" description="Disordered" evidence="9">
    <location>
        <begin position="522"/>
        <end position="582"/>
    </location>
</feature>
<dbReference type="Proteomes" id="UP000001745">
    <property type="component" value="Unassembled WGS sequence"/>
</dbReference>
<evidence type="ECO:0000256" key="5">
    <source>
        <dbReference type="ARBA" id="ARBA00023242"/>
    </source>
</evidence>
<dbReference type="InParanoid" id="B8LWS1"/>
<feature type="compositionally biased region" description="Pro residues" evidence="9">
    <location>
        <begin position="256"/>
        <end position="266"/>
    </location>
</feature>
<dbReference type="SUPFAM" id="SSF102462">
    <property type="entry name" value="Peptidyl-tRNA hydrolase II"/>
    <property type="match status" value="1"/>
</dbReference>
<dbReference type="GeneID" id="8101123"/>
<organism evidence="11 12">
    <name type="scientific">Talaromyces stipitatus (strain ATCC 10500 / CBS 375.48 / QM 6759 / NRRL 1006)</name>
    <name type="common">Penicillium stipitatum</name>
    <dbReference type="NCBI Taxonomy" id="441959"/>
    <lineage>
        <taxon>Eukaryota</taxon>
        <taxon>Fungi</taxon>
        <taxon>Dikarya</taxon>
        <taxon>Ascomycota</taxon>
        <taxon>Pezizomycotina</taxon>
        <taxon>Eurotiomycetes</taxon>
        <taxon>Eurotiomycetidae</taxon>
        <taxon>Eurotiales</taxon>
        <taxon>Trichocomaceae</taxon>
        <taxon>Talaromyces</taxon>
        <taxon>Talaromyces sect. Talaromyces</taxon>
    </lineage>
</organism>
<feature type="transmembrane region" description="Helical" evidence="10">
    <location>
        <begin position="16"/>
        <end position="40"/>
    </location>
</feature>
<evidence type="ECO:0000256" key="7">
    <source>
        <dbReference type="ARBA" id="ARBA00048707"/>
    </source>
</evidence>
<dbReference type="EMBL" id="EQ962652">
    <property type="protein sequence ID" value="EED24468.1"/>
    <property type="molecule type" value="Genomic_DNA"/>
</dbReference>
<dbReference type="Gene3D" id="3.40.1490.10">
    <property type="entry name" value="Bit1"/>
    <property type="match status" value="1"/>
</dbReference>
<dbReference type="eggNOG" id="KOG2217">
    <property type="taxonomic scope" value="Eukaryota"/>
</dbReference>
<feature type="compositionally biased region" description="Polar residues" evidence="9">
    <location>
        <begin position="549"/>
        <end position="569"/>
    </location>
</feature>
<dbReference type="FunFam" id="3.40.1490.10:FF:000001">
    <property type="entry name" value="Peptidyl-tRNA hydrolase 2"/>
    <property type="match status" value="1"/>
</dbReference>
<keyword evidence="12" id="KW-1185">Reference proteome</keyword>
<name>B8LWS1_TALSN</name>
<evidence type="ECO:0000256" key="6">
    <source>
        <dbReference type="ARBA" id="ARBA00038050"/>
    </source>
</evidence>
<feature type="region of interest" description="Disordered" evidence="9">
    <location>
        <begin position="759"/>
        <end position="785"/>
    </location>
</feature>
<feature type="compositionally biased region" description="Basic and acidic residues" evidence="9">
    <location>
        <begin position="607"/>
        <end position="619"/>
    </location>
</feature>
<dbReference type="InterPro" id="IPR023476">
    <property type="entry name" value="Pep_tRNA_hydro_II_dom_sf"/>
</dbReference>
<dbReference type="CDD" id="cd02430">
    <property type="entry name" value="PTH2"/>
    <property type="match status" value="1"/>
</dbReference>
<keyword evidence="4" id="KW-0378">Hydrolase</keyword>
<dbReference type="GO" id="GO:0004045">
    <property type="term" value="F:peptidyl-tRNA hydrolase activity"/>
    <property type="evidence" value="ECO:0007669"/>
    <property type="project" value="UniProtKB-EC"/>
</dbReference>
<keyword evidence="8" id="KW-0175">Coiled coil</keyword>
<feature type="compositionally biased region" description="Polar residues" evidence="9">
    <location>
        <begin position="874"/>
        <end position="883"/>
    </location>
</feature>
<dbReference type="InterPro" id="IPR005011">
    <property type="entry name" value="SNU66/SART1"/>
</dbReference>
<dbReference type="PANTHER" id="PTHR14152:SF5">
    <property type="entry name" value="U4_U6.U5 TRI-SNRNP-ASSOCIATED PROTEIN 1"/>
    <property type="match status" value="1"/>
</dbReference>
<dbReference type="GO" id="GO:0045292">
    <property type="term" value="P:mRNA cis splicing, via spliceosome"/>
    <property type="evidence" value="ECO:0007669"/>
    <property type="project" value="TreeGrafter"/>
</dbReference>
<evidence type="ECO:0000256" key="1">
    <source>
        <dbReference type="ARBA" id="ARBA00004123"/>
    </source>
</evidence>
<protein>
    <recommendedName>
        <fullName evidence="3">peptidyl-tRNA hydrolase</fullName>
        <ecNumber evidence="3">3.1.1.29</ecNumber>
    </recommendedName>
</protein>
<feature type="region of interest" description="Disordered" evidence="9">
    <location>
        <begin position="48"/>
        <end position="81"/>
    </location>
</feature>
<feature type="region of interest" description="Disordered" evidence="9">
    <location>
        <begin position="600"/>
        <end position="719"/>
    </location>
</feature>
<feature type="compositionally biased region" description="Basic and acidic residues" evidence="9">
    <location>
        <begin position="654"/>
        <end position="677"/>
    </location>
</feature>
<evidence type="ECO:0000313" key="11">
    <source>
        <dbReference type="EMBL" id="EED24468.1"/>
    </source>
</evidence>
<dbReference type="FunCoup" id="B8LWS1">
    <property type="interactions" value="837"/>
</dbReference>
<evidence type="ECO:0000256" key="2">
    <source>
        <dbReference type="ARBA" id="ARBA00006076"/>
    </source>
</evidence>
<keyword evidence="5" id="KW-0539">Nucleus</keyword>
<dbReference type="PhylomeDB" id="B8LWS1"/>
<gene>
    <name evidence="11" type="ORF">TSTA_078310</name>
</gene>
<dbReference type="HOGENOM" id="CLU_009379_2_0_1"/>
<evidence type="ECO:0000256" key="4">
    <source>
        <dbReference type="ARBA" id="ARBA00022801"/>
    </source>
</evidence>
<dbReference type="OrthoDB" id="5583at2759"/>
<comment type="catalytic activity">
    <reaction evidence="7">
        <text>an N-acyl-L-alpha-aminoacyl-tRNA + H2O = an N-acyl-L-amino acid + a tRNA + H(+)</text>
        <dbReference type="Rhea" id="RHEA:54448"/>
        <dbReference type="Rhea" id="RHEA-COMP:10123"/>
        <dbReference type="Rhea" id="RHEA-COMP:13883"/>
        <dbReference type="ChEBI" id="CHEBI:15377"/>
        <dbReference type="ChEBI" id="CHEBI:15378"/>
        <dbReference type="ChEBI" id="CHEBI:59874"/>
        <dbReference type="ChEBI" id="CHEBI:78442"/>
        <dbReference type="ChEBI" id="CHEBI:138191"/>
        <dbReference type="EC" id="3.1.1.29"/>
    </reaction>
</comment>
<evidence type="ECO:0000256" key="10">
    <source>
        <dbReference type="SAM" id="Phobius"/>
    </source>
</evidence>
<reference evidence="12" key="1">
    <citation type="journal article" date="2015" name="Genome Announc.">
        <title>Genome sequence of the AIDS-associated pathogen Penicillium marneffei (ATCC18224) and its near taxonomic relative Talaromyces stipitatus (ATCC10500).</title>
        <authorList>
            <person name="Nierman W.C."/>
            <person name="Fedorova-Abrams N.D."/>
            <person name="Andrianopoulos A."/>
        </authorList>
    </citation>
    <scope>NUCLEOTIDE SEQUENCE [LARGE SCALE GENOMIC DNA]</scope>
    <source>
        <strain evidence="12">ATCC 10500 / CBS 375.48 / QM 6759 / NRRL 1006</strain>
    </source>
</reference>
<dbReference type="AlphaFoldDB" id="B8LWS1"/>
<dbReference type="GO" id="GO:0046540">
    <property type="term" value="C:U4/U6 x U5 tri-snRNP complex"/>
    <property type="evidence" value="ECO:0007669"/>
    <property type="project" value="TreeGrafter"/>
</dbReference>
<evidence type="ECO:0000256" key="3">
    <source>
        <dbReference type="ARBA" id="ARBA00013260"/>
    </source>
</evidence>
<feature type="compositionally biased region" description="Acidic residues" evidence="9">
    <location>
        <begin position="627"/>
        <end position="636"/>
    </location>
</feature>
<dbReference type="EC" id="3.1.1.29" evidence="3"/>
<keyword evidence="10" id="KW-1133">Transmembrane helix</keyword>
<dbReference type="GO" id="GO:0000481">
    <property type="term" value="P:maturation of 5S rRNA"/>
    <property type="evidence" value="ECO:0007669"/>
    <property type="project" value="TreeGrafter"/>
</dbReference>
<dbReference type="VEuPathDB" id="FungiDB:TSTA_078310"/>
<feature type="region of interest" description="Disordered" evidence="9">
    <location>
        <begin position="865"/>
        <end position="901"/>
    </location>
</feature>
<accession>B8LWS1</accession>
<dbReference type="InterPro" id="IPR002833">
    <property type="entry name" value="PTH2"/>
</dbReference>